<reference evidence="2 3" key="1">
    <citation type="journal article" date="2018" name="Front. Plant Sci.">
        <title>Red Clover (Trifolium pratense) and Zigzag Clover (T. medium) - A Picture of Genomic Similarities and Differences.</title>
        <authorList>
            <person name="Dluhosova J."/>
            <person name="Istvanek J."/>
            <person name="Nedelnik J."/>
            <person name="Repkova J."/>
        </authorList>
    </citation>
    <scope>NUCLEOTIDE SEQUENCE [LARGE SCALE GENOMIC DNA]</scope>
    <source>
        <strain evidence="3">cv. 10/8</strain>
        <tissue evidence="2">Leaf</tissue>
    </source>
</reference>
<feature type="region of interest" description="Disordered" evidence="1">
    <location>
        <begin position="1"/>
        <end position="28"/>
    </location>
</feature>
<comment type="caution">
    <text evidence="2">The sequence shown here is derived from an EMBL/GenBank/DDBJ whole genome shotgun (WGS) entry which is preliminary data.</text>
</comment>
<evidence type="ECO:0000256" key="1">
    <source>
        <dbReference type="SAM" id="MobiDB-lite"/>
    </source>
</evidence>
<evidence type="ECO:0000313" key="2">
    <source>
        <dbReference type="EMBL" id="MCI91243.1"/>
    </source>
</evidence>
<name>A0A392VUR2_9FABA</name>
<dbReference type="Proteomes" id="UP000265520">
    <property type="component" value="Unassembled WGS sequence"/>
</dbReference>
<organism evidence="2 3">
    <name type="scientific">Trifolium medium</name>
    <dbReference type="NCBI Taxonomy" id="97028"/>
    <lineage>
        <taxon>Eukaryota</taxon>
        <taxon>Viridiplantae</taxon>
        <taxon>Streptophyta</taxon>
        <taxon>Embryophyta</taxon>
        <taxon>Tracheophyta</taxon>
        <taxon>Spermatophyta</taxon>
        <taxon>Magnoliopsida</taxon>
        <taxon>eudicotyledons</taxon>
        <taxon>Gunneridae</taxon>
        <taxon>Pentapetalae</taxon>
        <taxon>rosids</taxon>
        <taxon>fabids</taxon>
        <taxon>Fabales</taxon>
        <taxon>Fabaceae</taxon>
        <taxon>Papilionoideae</taxon>
        <taxon>50 kb inversion clade</taxon>
        <taxon>NPAAA clade</taxon>
        <taxon>Hologalegina</taxon>
        <taxon>IRL clade</taxon>
        <taxon>Trifolieae</taxon>
        <taxon>Trifolium</taxon>
    </lineage>
</organism>
<feature type="compositionally biased region" description="Acidic residues" evidence="1">
    <location>
        <begin position="1"/>
        <end position="13"/>
    </location>
</feature>
<feature type="non-terminal residue" evidence="2">
    <location>
        <position position="28"/>
    </location>
</feature>
<dbReference type="AlphaFoldDB" id="A0A392VUR2"/>
<sequence length="28" mass="3383">MVNDSSEDEEEEDERRLMEVVDEPERES</sequence>
<keyword evidence="3" id="KW-1185">Reference proteome</keyword>
<protein>
    <submittedName>
        <fullName evidence="2">Uncharacterized protein</fullName>
    </submittedName>
</protein>
<accession>A0A392VUR2</accession>
<proteinExistence type="predicted"/>
<dbReference type="EMBL" id="LXQA011266774">
    <property type="protein sequence ID" value="MCI91243.1"/>
    <property type="molecule type" value="Genomic_DNA"/>
</dbReference>
<evidence type="ECO:0000313" key="3">
    <source>
        <dbReference type="Proteomes" id="UP000265520"/>
    </source>
</evidence>